<comment type="caution">
    <text evidence="1">The sequence shown here is derived from an EMBL/GenBank/DDBJ whole genome shotgun (WGS) entry which is preliminary data.</text>
</comment>
<dbReference type="EMBL" id="CM044704">
    <property type="protein sequence ID" value="KAI5668008.1"/>
    <property type="molecule type" value="Genomic_DNA"/>
</dbReference>
<keyword evidence="2" id="KW-1185">Reference proteome</keyword>
<gene>
    <name evidence="1" type="ORF">M9H77_17861</name>
</gene>
<reference evidence="2" key="1">
    <citation type="journal article" date="2023" name="Nat. Plants">
        <title>Single-cell RNA sequencing provides a high-resolution roadmap for understanding the multicellular compartmentation of specialized metabolism.</title>
        <authorList>
            <person name="Sun S."/>
            <person name="Shen X."/>
            <person name="Li Y."/>
            <person name="Li Y."/>
            <person name="Wang S."/>
            <person name="Li R."/>
            <person name="Zhang H."/>
            <person name="Shen G."/>
            <person name="Guo B."/>
            <person name="Wei J."/>
            <person name="Xu J."/>
            <person name="St-Pierre B."/>
            <person name="Chen S."/>
            <person name="Sun C."/>
        </authorList>
    </citation>
    <scope>NUCLEOTIDE SEQUENCE [LARGE SCALE GENOMIC DNA]</scope>
</reference>
<name>A0ACC0B5V1_CATRO</name>
<dbReference type="Proteomes" id="UP001060085">
    <property type="component" value="Linkage Group LG04"/>
</dbReference>
<evidence type="ECO:0000313" key="1">
    <source>
        <dbReference type="EMBL" id="KAI5668008.1"/>
    </source>
</evidence>
<protein>
    <submittedName>
        <fullName evidence="1">Uncharacterized protein</fullName>
    </submittedName>
</protein>
<sequence length="244" mass="28272">MKANTYLIITQYLRSRTSNHRPYVTLTCEHGGAIKPRTKLRVDNKEEEVPIKRRGPYGTKKCGCPFKLKSEQMATKYGLCREKMYNMLLLEVVGMTPTGKDFTVVITFMHNEQATTYRWVLKQIKHLYFSSSIHVNQNVLAKLTEMIKDEEVASRVWTSQVLHFEVETTDHVESEHSVLKLWLSTYHGNLDIVFLNIDSLLESQIVEIKSSLEFSRLKEKFNAKSNHILKNISNNISHLALKKI</sequence>
<organism evidence="1 2">
    <name type="scientific">Catharanthus roseus</name>
    <name type="common">Madagascar periwinkle</name>
    <name type="synonym">Vinca rosea</name>
    <dbReference type="NCBI Taxonomy" id="4058"/>
    <lineage>
        <taxon>Eukaryota</taxon>
        <taxon>Viridiplantae</taxon>
        <taxon>Streptophyta</taxon>
        <taxon>Embryophyta</taxon>
        <taxon>Tracheophyta</taxon>
        <taxon>Spermatophyta</taxon>
        <taxon>Magnoliopsida</taxon>
        <taxon>eudicotyledons</taxon>
        <taxon>Gunneridae</taxon>
        <taxon>Pentapetalae</taxon>
        <taxon>asterids</taxon>
        <taxon>lamiids</taxon>
        <taxon>Gentianales</taxon>
        <taxon>Apocynaceae</taxon>
        <taxon>Rauvolfioideae</taxon>
        <taxon>Vinceae</taxon>
        <taxon>Catharanthinae</taxon>
        <taxon>Catharanthus</taxon>
    </lineage>
</organism>
<proteinExistence type="predicted"/>
<accession>A0ACC0B5V1</accession>
<evidence type="ECO:0000313" key="2">
    <source>
        <dbReference type="Proteomes" id="UP001060085"/>
    </source>
</evidence>